<evidence type="ECO:0000256" key="3">
    <source>
        <dbReference type="SAM" id="MobiDB-lite"/>
    </source>
</evidence>
<evidence type="ECO:0000313" key="6">
    <source>
        <dbReference type="Proteomes" id="UP001620626"/>
    </source>
</evidence>
<dbReference type="InterPro" id="IPR027417">
    <property type="entry name" value="P-loop_NTPase"/>
</dbReference>
<organism evidence="5 6">
    <name type="scientific">Heterodera trifolii</name>
    <dbReference type="NCBI Taxonomy" id="157864"/>
    <lineage>
        <taxon>Eukaryota</taxon>
        <taxon>Metazoa</taxon>
        <taxon>Ecdysozoa</taxon>
        <taxon>Nematoda</taxon>
        <taxon>Chromadorea</taxon>
        <taxon>Rhabditida</taxon>
        <taxon>Tylenchina</taxon>
        <taxon>Tylenchomorpha</taxon>
        <taxon>Tylenchoidea</taxon>
        <taxon>Heteroderidae</taxon>
        <taxon>Heteroderinae</taxon>
        <taxon>Heterodera</taxon>
    </lineage>
</organism>
<keyword evidence="2" id="KW-0067">ATP-binding</keyword>
<accession>A0ABD2I1J8</accession>
<sequence>MASEKNLPLTIGLCASSVAISFMAYKLWQRKDSQDAATLEKKKCDAQIMELLKLPNNITLNSEELSLAALMSFSEDNASFDKLGGCSSIVELLKQKVILPLQLAANKSTLPSSLYTAPKGILLYGPNGCGKTLIARSIAKEVDAYFINFGTALVDYVNSSSIKMMSLFTLSEKIQPCVIFIDEIDLLFHRNRNDFQLLKTQFLAQWDEFLRCNSNCNVIIIGATNRVLDLDETVLCRFSLKVHIPLPDEEAREKLLRKILANENLETDFNYAEVVEATQKMSSSELKEVIRFAFLLRYQQVVQTQISALQQSSSVANEVGENEAEKIQIKLSHNDIIRAFHDLKNVSMAPFSESVVTEEVVETWVNPIPDLKTGFLRFSSSLITNPVSISPNSEPRTRNGPTPSGQLRLANSVSPTPSGPTPSWSQLRLSQLRLANSVLPTPS</sequence>
<dbReference type="PANTHER" id="PTHR45644:SF3">
    <property type="entry name" value="FI08533P-RELATED"/>
    <property type="match status" value="1"/>
</dbReference>
<dbReference type="Pfam" id="PF00004">
    <property type="entry name" value="AAA"/>
    <property type="match status" value="1"/>
</dbReference>
<feature type="compositionally biased region" description="Low complexity" evidence="3">
    <location>
        <begin position="412"/>
        <end position="424"/>
    </location>
</feature>
<feature type="domain" description="AAA+ ATPase" evidence="4">
    <location>
        <begin position="117"/>
        <end position="248"/>
    </location>
</feature>
<evidence type="ECO:0000256" key="1">
    <source>
        <dbReference type="ARBA" id="ARBA00022741"/>
    </source>
</evidence>
<dbReference type="Gene3D" id="1.10.8.60">
    <property type="match status" value="1"/>
</dbReference>
<dbReference type="PANTHER" id="PTHR45644">
    <property type="entry name" value="AAA ATPASE, PUTATIVE (AFU_ORTHOLOGUE AFUA_2G12920)-RELATED-RELATED"/>
    <property type="match status" value="1"/>
</dbReference>
<comment type="caution">
    <text evidence="5">The sequence shown here is derived from an EMBL/GenBank/DDBJ whole genome shotgun (WGS) entry which is preliminary data.</text>
</comment>
<evidence type="ECO:0000313" key="5">
    <source>
        <dbReference type="EMBL" id="KAL3073131.1"/>
    </source>
</evidence>
<dbReference type="InterPro" id="IPR051701">
    <property type="entry name" value="Mito_OM_Translocase_MSP1"/>
</dbReference>
<evidence type="ECO:0000259" key="4">
    <source>
        <dbReference type="SMART" id="SM00382"/>
    </source>
</evidence>
<gene>
    <name evidence="5" type="ORF">niasHT_035407</name>
</gene>
<feature type="region of interest" description="Disordered" evidence="3">
    <location>
        <begin position="387"/>
        <end position="424"/>
    </location>
</feature>
<keyword evidence="6" id="KW-1185">Reference proteome</keyword>
<protein>
    <recommendedName>
        <fullName evidence="4">AAA+ ATPase domain-containing protein</fullName>
    </recommendedName>
</protein>
<dbReference type="Proteomes" id="UP001620626">
    <property type="component" value="Unassembled WGS sequence"/>
</dbReference>
<dbReference type="InterPro" id="IPR003593">
    <property type="entry name" value="AAA+_ATPase"/>
</dbReference>
<feature type="compositionally biased region" description="Polar residues" evidence="3">
    <location>
        <begin position="387"/>
        <end position="411"/>
    </location>
</feature>
<evidence type="ECO:0000256" key="2">
    <source>
        <dbReference type="ARBA" id="ARBA00022840"/>
    </source>
</evidence>
<dbReference type="SMART" id="SM00382">
    <property type="entry name" value="AAA"/>
    <property type="match status" value="1"/>
</dbReference>
<keyword evidence="1" id="KW-0547">Nucleotide-binding</keyword>
<dbReference type="InterPro" id="IPR003959">
    <property type="entry name" value="ATPase_AAA_core"/>
</dbReference>
<dbReference type="Gene3D" id="3.40.50.300">
    <property type="entry name" value="P-loop containing nucleotide triphosphate hydrolases"/>
    <property type="match status" value="1"/>
</dbReference>
<name>A0ABD2I1J8_9BILA</name>
<reference evidence="5 6" key="1">
    <citation type="submission" date="2024-10" db="EMBL/GenBank/DDBJ databases">
        <authorList>
            <person name="Kim D."/>
        </authorList>
    </citation>
    <scope>NUCLEOTIDE SEQUENCE [LARGE SCALE GENOMIC DNA]</scope>
    <source>
        <strain evidence="5">BH-2024</strain>
    </source>
</reference>
<dbReference type="EMBL" id="JBICBT010001324">
    <property type="protein sequence ID" value="KAL3073131.1"/>
    <property type="molecule type" value="Genomic_DNA"/>
</dbReference>
<proteinExistence type="predicted"/>
<dbReference type="SUPFAM" id="SSF52540">
    <property type="entry name" value="P-loop containing nucleoside triphosphate hydrolases"/>
    <property type="match status" value="1"/>
</dbReference>
<dbReference type="GO" id="GO:0005524">
    <property type="term" value="F:ATP binding"/>
    <property type="evidence" value="ECO:0007669"/>
    <property type="project" value="UniProtKB-KW"/>
</dbReference>
<dbReference type="AlphaFoldDB" id="A0ABD2I1J8"/>